<dbReference type="GO" id="GO:0005737">
    <property type="term" value="C:cytoplasm"/>
    <property type="evidence" value="ECO:0007669"/>
    <property type="project" value="UniProtKB-SubCell"/>
</dbReference>
<evidence type="ECO:0000256" key="1">
    <source>
        <dbReference type="ARBA" id="ARBA00004496"/>
    </source>
</evidence>
<keyword evidence="3" id="KW-0524">Neurogenesis</keyword>
<reference evidence="7" key="1">
    <citation type="journal article" date="2013" name="Nat. Genet.">
        <title>The duck genome and transcriptome provide insight into an avian influenza virus reservoir species.</title>
        <authorList>
            <person name="Huang Y."/>
            <person name="Li Y."/>
            <person name="Burt D.W."/>
            <person name="Chen H."/>
            <person name="Zhang Y."/>
            <person name="Qian W."/>
            <person name="Kim H."/>
            <person name="Gan S."/>
            <person name="Zhao Y."/>
            <person name="Li J."/>
            <person name="Yi K."/>
            <person name="Feng H."/>
            <person name="Zhu P."/>
            <person name="Li B."/>
            <person name="Liu Q."/>
            <person name="Fairley S."/>
            <person name="Magor K.E."/>
            <person name="Du Z."/>
            <person name="Hu X."/>
            <person name="Goodman L."/>
            <person name="Tafer H."/>
            <person name="Vignal A."/>
            <person name="Lee T."/>
            <person name="Kim K.W."/>
            <person name="Sheng Z."/>
            <person name="An Y."/>
            <person name="Searle S."/>
            <person name="Herrero J."/>
            <person name="Groenen M.A."/>
            <person name="Crooijmans R.P."/>
            <person name="Faraut T."/>
            <person name="Cai Q."/>
            <person name="Webster R.G."/>
            <person name="Aldridge J.R."/>
            <person name="Warren W.C."/>
            <person name="Bartschat S."/>
            <person name="Kehr S."/>
            <person name="Marz M."/>
            <person name="Stadler P.F."/>
            <person name="Smith J."/>
            <person name="Kraus R.H."/>
            <person name="Zhao Y."/>
            <person name="Ren L."/>
            <person name="Fei J."/>
            <person name="Morisson M."/>
            <person name="Kaiser P."/>
            <person name="Griffin D.K."/>
            <person name="Rao M."/>
            <person name="Pitel F."/>
            <person name="Wang J."/>
            <person name="Li N."/>
        </authorList>
    </citation>
    <scope>NUCLEOTIDE SEQUENCE [LARGE SCALE GENOMIC DNA]</scope>
</reference>
<name>R0LA40_ANAPL</name>
<evidence type="ECO:0000313" key="7">
    <source>
        <dbReference type="Proteomes" id="UP000296049"/>
    </source>
</evidence>
<dbReference type="EMBL" id="KB742955">
    <property type="protein sequence ID" value="EOB02529.1"/>
    <property type="molecule type" value="Genomic_DNA"/>
</dbReference>
<dbReference type="InterPro" id="IPR020864">
    <property type="entry name" value="MACPF"/>
</dbReference>
<comment type="subcellular location">
    <subcellularLocation>
        <location evidence="1">Cytoplasm</location>
    </subcellularLocation>
</comment>
<dbReference type="GO" id="GO:0030425">
    <property type="term" value="C:dendrite"/>
    <property type="evidence" value="ECO:0007669"/>
    <property type="project" value="TreeGrafter"/>
</dbReference>
<dbReference type="InterPro" id="IPR033237">
    <property type="entry name" value="BRINP"/>
</dbReference>
<evidence type="ECO:0000313" key="6">
    <source>
        <dbReference type="EMBL" id="EOB02529.1"/>
    </source>
</evidence>
<proteinExistence type="predicted"/>
<accession>R0LA40</accession>
<keyword evidence="2" id="KW-0963">Cytoplasm</keyword>
<evidence type="ECO:0000256" key="2">
    <source>
        <dbReference type="ARBA" id="ARBA00022490"/>
    </source>
</evidence>
<evidence type="ECO:0000259" key="5">
    <source>
        <dbReference type="SMART" id="SM00457"/>
    </source>
</evidence>
<dbReference type="AlphaFoldDB" id="R0LA40"/>
<dbReference type="PANTHER" id="PTHR15564:SF7">
    <property type="entry name" value="BMP_RETINOIC ACID-INDUCIBLE NEURAL-SPECIFIC PROTEIN 1"/>
    <property type="match status" value="1"/>
</dbReference>
<dbReference type="SMART" id="SM00457">
    <property type="entry name" value="MACPF"/>
    <property type="match status" value="1"/>
</dbReference>
<dbReference type="GO" id="GO:0007399">
    <property type="term" value="P:nervous system development"/>
    <property type="evidence" value="ECO:0007669"/>
    <property type="project" value="UniProtKB-KW"/>
</dbReference>
<evidence type="ECO:0000256" key="4">
    <source>
        <dbReference type="ARBA" id="ARBA00041019"/>
    </source>
</evidence>
<evidence type="ECO:0000256" key="3">
    <source>
        <dbReference type="ARBA" id="ARBA00022902"/>
    </source>
</evidence>
<dbReference type="Pfam" id="PF01823">
    <property type="entry name" value="MACPF"/>
    <property type="match status" value="1"/>
</dbReference>
<organism evidence="6 7">
    <name type="scientific">Anas platyrhynchos</name>
    <name type="common">Mallard</name>
    <name type="synonym">Anas boschas</name>
    <dbReference type="NCBI Taxonomy" id="8839"/>
    <lineage>
        <taxon>Eukaryota</taxon>
        <taxon>Metazoa</taxon>
        <taxon>Chordata</taxon>
        <taxon>Craniata</taxon>
        <taxon>Vertebrata</taxon>
        <taxon>Euteleostomi</taxon>
        <taxon>Archelosauria</taxon>
        <taxon>Archosauria</taxon>
        <taxon>Dinosauria</taxon>
        <taxon>Saurischia</taxon>
        <taxon>Theropoda</taxon>
        <taxon>Coelurosauria</taxon>
        <taxon>Aves</taxon>
        <taxon>Neognathae</taxon>
        <taxon>Galloanserae</taxon>
        <taxon>Anseriformes</taxon>
        <taxon>Anatidae</taxon>
        <taxon>Anatinae</taxon>
        <taxon>Anas</taxon>
    </lineage>
</organism>
<protein>
    <recommendedName>
        <fullName evidence="4">BMP/retinoic acid-inducible neural-specific protein 1</fullName>
    </recommendedName>
</protein>
<feature type="domain" description="MACPF" evidence="5">
    <location>
        <begin position="265"/>
        <end position="443"/>
    </location>
</feature>
<dbReference type="PANTHER" id="PTHR15564">
    <property type="entry name" value="MACPF DOMAIN-CONTAINING PROTEIN"/>
    <property type="match status" value="1"/>
</dbReference>
<dbReference type="Proteomes" id="UP000296049">
    <property type="component" value="Unassembled WGS sequence"/>
</dbReference>
<gene>
    <name evidence="6" type="ORF">Anapl_13036</name>
</gene>
<keyword evidence="7" id="KW-1185">Reference proteome</keyword>
<dbReference type="GO" id="GO:0071300">
    <property type="term" value="P:cellular response to retinoic acid"/>
    <property type="evidence" value="ECO:0007669"/>
    <property type="project" value="TreeGrafter"/>
</dbReference>
<dbReference type="GO" id="GO:0045666">
    <property type="term" value="P:positive regulation of neuron differentiation"/>
    <property type="evidence" value="ECO:0007669"/>
    <property type="project" value="InterPro"/>
</dbReference>
<dbReference type="GO" id="GO:0045930">
    <property type="term" value="P:negative regulation of mitotic cell cycle"/>
    <property type="evidence" value="ECO:0007669"/>
    <property type="project" value="InterPro"/>
</dbReference>
<dbReference type="GO" id="GO:0043025">
    <property type="term" value="C:neuronal cell body"/>
    <property type="evidence" value="ECO:0007669"/>
    <property type="project" value="TreeGrafter"/>
</dbReference>
<sequence>MASRLLCLGIPTMLAHPHKTQQGNQMDRRWAGGGTGPAWGEGFFKATSETPSNEDVRLWTPLPPTNMSPRSLIGLFQTGGPSTTRGATYPLWKDIVKDLQPDIKYTESQKHLRGSSNMRDIIDVQGRKMSFACPIVACGECSIPSPHTSPWSRGSALAVALPFAKELFSTKHHPSRLQKLQWEGNACSGCIQTPPRAVRPLSSGGTRQLTALGSCRLCCADGEQHFLSSKMEILCSRVTADLASSALSQRDPDVSFAKKACHESEREFARWKVRNTAIERRDLLHNPLPLMPEFQRSIRLLGRRPTTQQFIDTIIKKYGTHILISATLGGEEALTMYMDKSRLDRKSGNATQSVEALHQLASSYFVDRDGTMRRLHEIQISTGAIKVTETRTGPLGCNSYDNLDSVSNPNLYQTWHFLISKEDLYTSERTNSPFSSVATEAARTEVSNSRAFLQLHDSKAYVKNDCT</sequence>